<dbReference type="EMBL" id="CAJVQB010003132">
    <property type="protein sequence ID" value="CAG8598648.1"/>
    <property type="molecule type" value="Genomic_DNA"/>
</dbReference>
<sequence>MIRTLYPNHFSWAKSYAPFQFNTSIQSTQSVESFNGIIKKLLNNASTLCDVEKAIEKKLKNESQYNKLVDLKAYYAISGLSHIFLQFFTSIDAILVQFLTPLVLSWQ</sequence>
<gene>
    <name evidence="2" type="ORF">GMARGA_LOCUS6769</name>
</gene>
<dbReference type="Proteomes" id="UP000789901">
    <property type="component" value="Unassembled WGS sequence"/>
</dbReference>
<accession>A0ABN7UJI9</accession>
<protein>
    <submittedName>
        <fullName evidence="2">39708_t:CDS:1</fullName>
    </submittedName>
</protein>
<keyword evidence="1" id="KW-0472">Membrane</keyword>
<keyword evidence="1" id="KW-1133">Transmembrane helix</keyword>
<feature type="transmembrane region" description="Helical" evidence="1">
    <location>
        <begin position="73"/>
        <end position="99"/>
    </location>
</feature>
<reference evidence="2 3" key="1">
    <citation type="submission" date="2021-06" db="EMBL/GenBank/DDBJ databases">
        <authorList>
            <person name="Kallberg Y."/>
            <person name="Tangrot J."/>
            <person name="Rosling A."/>
        </authorList>
    </citation>
    <scope>NUCLEOTIDE SEQUENCE [LARGE SCALE GENOMIC DNA]</scope>
    <source>
        <strain evidence="2 3">120-4 pot B 10/14</strain>
    </source>
</reference>
<keyword evidence="3" id="KW-1185">Reference proteome</keyword>
<organism evidence="2 3">
    <name type="scientific">Gigaspora margarita</name>
    <dbReference type="NCBI Taxonomy" id="4874"/>
    <lineage>
        <taxon>Eukaryota</taxon>
        <taxon>Fungi</taxon>
        <taxon>Fungi incertae sedis</taxon>
        <taxon>Mucoromycota</taxon>
        <taxon>Glomeromycotina</taxon>
        <taxon>Glomeromycetes</taxon>
        <taxon>Diversisporales</taxon>
        <taxon>Gigasporaceae</taxon>
        <taxon>Gigaspora</taxon>
    </lineage>
</organism>
<name>A0ABN7UJI9_GIGMA</name>
<evidence type="ECO:0000313" key="3">
    <source>
        <dbReference type="Proteomes" id="UP000789901"/>
    </source>
</evidence>
<keyword evidence="1" id="KW-0812">Transmembrane</keyword>
<evidence type="ECO:0000313" key="2">
    <source>
        <dbReference type="EMBL" id="CAG8598648.1"/>
    </source>
</evidence>
<comment type="caution">
    <text evidence="2">The sequence shown here is derived from an EMBL/GenBank/DDBJ whole genome shotgun (WGS) entry which is preliminary data.</text>
</comment>
<evidence type="ECO:0000256" key="1">
    <source>
        <dbReference type="SAM" id="Phobius"/>
    </source>
</evidence>
<proteinExistence type="predicted"/>